<keyword evidence="2 3" id="KW-0489">Methyltransferase</keyword>
<evidence type="ECO:0000256" key="2">
    <source>
        <dbReference type="HAMAP-Rule" id="MF_00090"/>
    </source>
</evidence>
<dbReference type="InterPro" id="IPR007815">
    <property type="entry name" value="Emycin_Estase"/>
</dbReference>
<dbReference type="EC" id="2.1.1.77" evidence="2"/>
<dbReference type="InterPro" id="IPR029063">
    <property type="entry name" value="SAM-dependent_MTases_sf"/>
</dbReference>
<organism evidence="3 4">
    <name type="scientific">Mesorhizobium captivum</name>
    <dbReference type="NCBI Taxonomy" id="3072319"/>
    <lineage>
        <taxon>Bacteria</taxon>
        <taxon>Pseudomonadati</taxon>
        <taxon>Pseudomonadota</taxon>
        <taxon>Alphaproteobacteria</taxon>
        <taxon>Hyphomicrobiales</taxon>
        <taxon>Phyllobacteriaceae</taxon>
        <taxon>Mesorhizobium</taxon>
    </lineage>
</organism>
<dbReference type="Gene3D" id="3.30.1870.10">
    <property type="entry name" value="EreA-like, domain 2"/>
    <property type="match status" value="1"/>
</dbReference>
<sequence>MLDLSRERRRMVDVHLSRRGIHDREILQAMREVPREAFVDPGFEEFAYEDGPLPIAEGQTISQPYIVAFMLEMAGIGPGDQVLEVGTGSGYAAAVMSRIVDHVYTIERHAGLAETARRRFEKLGYRNIEVRTGDGTKGWPEAAPFDAIIVAASGPGAPLALQQQLDVGGRLIIPVGEDPEEQRLLKVTRTGASTYSEEDFGAVRFVPLIGEEGWREDNRIRTGRAPSHLPTRSLPQMIAAAAEPLPDFDDPAFAGAFDRFADRRLVLLGEASHGTSEFYRARAAITRRLIEKHGFTIVAVEADWPDAAAIDRYVRHRRHSPTAVRPFQRFPTWMWRNIEVAAFVDWLRNHNRRIRTSKRQAGFYGLDIYNMSGSIAAVLDYLDRVDPEAAAIARQRYGCLTPWQKEPSTYGRAALTSGYRECEEAVLKQCQDMLARQIEHAGEDGAELFDAAQNARLIASAERYYRIMYYGGSQSWNLRDTHMFETLQHILEARGPSARAVVWAHNSHIGDARYTDMGISRDEVNIGQLCRQRFGDEVALIGFGTHTGTVAAARDWDSDMEVMSVQPSREDSYERLCHDAGVARFLLDPGSDPVLRDRLIERRLERFIGVIYRPETELHSHYADASLARQFDAFVWFDETTAVTPLGPEHAAGGVPETYPFGV</sequence>
<dbReference type="NCBIfam" id="TIGR00080">
    <property type="entry name" value="pimt"/>
    <property type="match status" value="1"/>
</dbReference>
<accession>A0ABU4YVK6</accession>
<keyword evidence="2 3" id="KW-0808">Transferase</keyword>
<dbReference type="InterPro" id="IPR000682">
    <property type="entry name" value="PCMT"/>
</dbReference>
<dbReference type="Proteomes" id="UP001271249">
    <property type="component" value="Unassembled WGS sequence"/>
</dbReference>
<dbReference type="SUPFAM" id="SSF159501">
    <property type="entry name" value="EreA/ChaN-like"/>
    <property type="match status" value="1"/>
</dbReference>
<feature type="active site" evidence="2">
    <location>
        <position position="62"/>
    </location>
</feature>
<reference evidence="3 4" key="1">
    <citation type="submission" date="2023-08" db="EMBL/GenBank/DDBJ databases">
        <title>Implementing the SeqCode for naming new Mesorhizobium species isolated from Vachellia karroo root nodules.</title>
        <authorList>
            <person name="Van Lill M."/>
        </authorList>
    </citation>
    <scope>NUCLEOTIDE SEQUENCE [LARGE SCALE GENOMIC DNA]</scope>
    <source>
        <strain evidence="3 4">VK22B</strain>
    </source>
</reference>
<dbReference type="EMBL" id="JAVIJC010000003">
    <property type="protein sequence ID" value="MDX8490878.1"/>
    <property type="molecule type" value="Genomic_DNA"/>
</dbReference>
<comment type="catalytic activity">
    <reaction evidence="2">
        <text>[protein]-L-isoaspartate + S-adenosyl-L-methionine = [protein]-L-isoaspartate alpha-methyl ester + S-adenosyl-L-homocysteine</text>
        <dbReference type="Rhea" id="RHEA:12705"/>
        <dbReference type="Rhea" id="RHEA-COMP:12143"/>
        <dbReference type="Rhea" id="RHEA-COMP:12144"/>
        <dbReference type="ChEBI" id="CHEBI:57856"/>
        <dbReference type="ChEBI" id="CHEBI:59789"/>
        <dbReference type="ChEBI" id="CHEBI:90596"/>
        <dbReference type="ChEBI" id="CHEBI:90598"/>
        <dbReference type="EC" id="2.1.1.77"/>
    </reaction>
</comment>
<proteinExistence type="inferred from homology"/>
<comment type="caution">
    <text evidence="3">The sequence shown here is derived from an EMBL/GenBank/DDBJ whole genome shotgun (WGS) entry which is preliminary data.</text>
</comment>
<keyword evidence="2" id="KW-0949">S-adenosyl-L-methionine</keyword>
<evidence type="ECO:0000256" key="1">
    <source>
        <dbReference type="ARBA" id="ARBA00005369"/>
    </source>
</evidence>
<protein>
    <recommendedName>
        <fullName evidence="2">Protein-L-isoaspartate O-methyltransferase</fullName>
        <ecNumber evidence="2">2.1.1.77</ecNumber>
    </recommendedName>
    <alternativeName>
        <fullName evidence="2">L-isoaspartyl protein carboxyl methyltransferase</fullName>
    </alternativeName>
    <alternativeName>
        <fullName evidence="2">Protein L-isoaspartyl methyltransferase</fullName>
    </alternativeName>
    <alternativeName>
        <fullName evidence="2">Protein-beta-aspartate methyltransferase</fullName>
        <shortName evidence="2">PIMT</shortName>
    </alternativeName>
</protein>
<gene>
    <name evidence="2" type="primary">pcm</name>
    <name evidence="3" type="ORF">RFN29_04725</name>
</gene>
<dbReference type="HAMAP" id="MF_00090">
    <property type="entry name" value="PIMT"/>
    <property type="match status" value="1"/>
</dbReference>
<dbReference type="PANTHER" id="PTHR31299:SF0">
    <property type="entry name" value="ESTERASE, PUTATIVE (AFU_ORTHOLOGUE AFUA_1G05850)-RELATED"/>
    <property type="match status" value="1"/>
</dbReference>
<comment type="similarity">
    <text evidence="1 2">Belongs to the methyltransferase superfamily. L-isoaspartyl/D-aspartyl protein methyltransferase family.</text>
</comment>
<dbReference type="Gene3D" id="3.40.50.150">
    <property type="entry name" value="Vaccinia Virus protein VP39"/>
    <property type="match status" value="1"/>
</dbReference>
<keyword evidence="4" id="KW-1185">Reference proteome</keyword>
<comment type="function">
    <text evidence="2">Catalyzes the methyl esterification of L-isoaspartyl residues in peptides and proteins that result from spontaneous decomposition of normal L-aspartyl and L-asparaginyl residues. It plays a role in the repair and/or degradation of damaged proteins.</text>
</comment>
<dbReference type="InterPro" id="IPR052036">
    <property type="entry name" value="Hydrolase/PRTase-associated"/>
</dbReference>
<dbReference type="GO" id="GO:0004719">
    <property type="term" value="F:protein-L-isoaspartate (D-aspartate) O-methyltransferase activity"/>
    <property type="evidence" value="ECO:0007669"/>
    <property type="project" value="UniProtKB-EC"/>
</dbReference>
<name>A0ABU4YVK6_9HYPH</name>
<dbReference type="NCBIfam" id="NF001453">
    <property type="entry name" value="PRK00312.1"/>
    <property type="match status" value="1"/>
</dbReference>
<dbReference type="Pfam" id="PF01135">
    <property type="entry name" value="PCMT"/>
    <property type="match status" value="1"/>
</dbReference>
<dbReference type="SUPFAM" id="SSF53335">
    <property type="entry name" value="S-adenosyl-L-methionine-dependent methyltransferases"/>
    <property type="match status" value="1"/>
</dbReference>
<dbReference type="RefSeq" id="WP_320224949.1">
    <property type="nucleotide sequence ID" value="NZ_JAVIJB010000001.1"/>
</dbReference>
<keyword evidence="2" id="KW-0963">Cytoplasm</keyword>
<dbReference type="PROSITE" id="PS01279">
    <property type="entry name" value="PCMT"/>
    <property type="match status" value="1"/>
</dbReference>
<evidence type="ECO:0000313" key="4">
    <source>
        <dbReference type="Proteomes" id="UP001271249"/>
    </source>
</evidence>
<dbReference type="CDD" id="cd14728">
    <property type="entry name" value="Ere-like"/>
    <property type="match status" value="1"/>
</dbReference>
<dbReference type="CDD" id="cd02440">
    <property type="entry name" value="AdoMet_MTases"/>
    <property type="match status" value="1"/>
</dbReference>
<dbReference type="Pfam" id="PF05139">
    <property type="entry name" value="Erythro_esteras"/>
    <property type="match status" value="1"/>
</dbReference>
<dbReference type="GO" id="GO:0032259">
    <property type="term" value="P:methylation"/>
    <property type="evidence" value="ECO:0007669"/>
    <property type="project" value="UniProtKB-KW"/>
</dbReference>
<dbReference type="PANTHER" id="PTHR31299">
    <property type="entry name" value="ESTERASE, PUTATIVE (AFU_ORTHOLOGUE AFUA_1G05850)-RELATED"/>
    <property type="match status" value="1"/>
</dbReference>
<evidence type="ECO:0000313" key="3">
    <source>
        <dbReference type="EMBL" id="MDX8490878.1"/>
    </source>
</evidence>
<comment type="subcellular location">
    <subcellularLocation>
        <location evidence="2">Cytoplasm</location>
    </subcellularLocation>
</comment>
<dbReference type="Gene3D" id="3.40.1660.10">
    <property type="entry name" value="EreA-like (biosynthetic domain)"/>
    <property type="match status" value="1"/>
</dbReference>